<dbReference type="OrthoDB" id="6764184at2759"/>
<accession>A0A8K0G4R4</accession>
<dbReference type="AlphaFoldDB" id="A0A8K0G4R4"/>
<sequence>MEKVKFKAQTDLRIDYPGHSCLPNDQYSSLIVKKKRRMERVKVPEEWNKLILKARKKPSPFEVVNLIQESFFNIKCASQKYFFKLAKPSIKIKKIKQLQIEAGVPTIGVRDSYNGYWRSSIIRNKVKLPTEMSLKTRQRRIPLEKEIMFTILVFAKPESFQAAGDRFDFASSIAHEVFREIIGSLIALMNQYIVWSENQNEVIRIYRERSHGFPGVVGAIDGCHISIKQPINNGKDYYNRKQVHSIILQ</sequence>
<comment type="caution">
    <text evidence="1">The sequence shown here is derived from an EMBL/GenBank/DDBJ whole genome shotgun (WGS) entry which is preliminary data.</text>
</comment>
<protein>
    <recommendedName>
        <fullName evidence="3">Nuclease HARBI1</fullName>
    </recommendedName>
</protein>
<proteinExistence type="predicted"/>
<feature type="non-terminal residue" evidence="1">
    <location>
        <position position="249"/>
    </location>
</feature>
<keyword evidence="2" id="KW-1185">Reference proteome</keyword>
<reference evidence="1" key="1">
    <citation type="submission" date="2019-08" db="EMBL/GenBank/DDBJ databases">
        <title>The genome of the North American firefly Photinus pyralis.</title>
        <authorList>
            <consortium name="Photinus pyralis genome working group"/>
            <person name="Fallon T.R."/>
            <person name="Sander Lower S.E."/>
            <person name="Weng J.-K."/>
        </authorList>
    </citation>
    <scope>NUCLEOTIDE SEQUENCE</scope>
    <source>
        <strain evidence="1">TRF0915ILg1</strain>
        <tissue evidence="1">Whole body</tissue>
    </source>
</reference>
<dbReference type="Proteomes" id="UP000801492">
    <property type="component" value="Unassembled WGS sequence"/>
</dbReference>
<organism evidence="1 2">
    <name type="scientific">Ignelater luminosus</name>
    <name type="common">Cucubano</name>
    <name type="synonym">Pyrophorus luminosus</name>
    <dbReference type="NCBI Taxonomy" id="2038154"/>
    <lineage>
        <taxon>Eukaryota</taxon>
        <taxon>Metazoa</taxon>
        <taxon>Ecdysozoa</taxon>
        <taxon>Arthropoda</taxon>
        <taxon>Hexapoda</taxon>
        <taxon>Insecta</taxon>
        <taxon>Pterygota</taxon>
        <taxon>Neoptera</taxon>
        <taxon>Endopterygota</taxon>
        <taxon>Coleoptera</taxon>
        <taxon>Polyphaga</taxon>
        <taxon>Elateriformia</taxon>
        <taxon>Elateroidea</taxon>
        <taxon>Elateridae</taxon>
        <taxon>Agrypninae</taxon>
        <taxon>Pyrophorini</taxon>
        <taxon>Ignelater</taxon>
    </lineage>
</organism>
<dbReference type="EMBL" id="VTPC01089149">
    <property type="protein sequence ID" value="KAF2885929.1"/>
    <property type="molecule type" value="Genomic_DNA"/>
</dbReference>
<evidence type="ECO:0000313" key="2">
    <source>
        <dbReference type="Proteomes" id="UP000801492"/>
    </source>
</evidence>
<evidence type="ECO:0008006" key="3">
    <source>
        <dbReference type="Google" id="ProtNLM"/>
    </source>
</evidence>
<gene>
    <name evidence="1" type="ORF">ILUMI_20244</name>
</gene>
<evidence type="ECO:0000313" key="1">
    <source>
        <dbReference type="EMBL" id="KAF2885929.1"/>
    </source>
</evidence>
<name>A0A8K0G4R4_IGNLU</name>